<dbReference type="SUPFAM" id="SSF55811">
    <property type="entry name" value="Nudix"/>
    <property type="match status" value="1"/>
</dbReference>
<accession>A0A9X7PFF5</accession>
<dbReference type="PROSITE" id="PS51462">
    <property type="entry name" value="NUDIX"/>
    <property type="match status" value="1"/>
</dbReference>
<dbReference type="EMBL" id="PXWG01000096">
    <property type="protein sequence ID" value="PSJ25913.1"/>
    <property type="molecule type" value="Genomic_DNA"/>
</dbReference>
<evidence type="ECO:0000256" key="2">
    <source>
        <dbReference type="ARBA" id="ARBA00005582"/>
    </source>
</evidence>
<evidence type="ECO:0000256" key="1">
    <source>
        <dbReference type="ARBA" id="ARBA00001946"/>
    </source>
</evidence>
<dbReference type="InterPro" id="IPR020476">
    <property type="entry name" value="Nudix_hydrolase"/>
</dbReference>
<dbReference type="GO" id="GO:0016787">
    <property type="term" value="F:hydrolase activity"/>
    <property type="evidence" value="ECO:0007669"/>
    <property type="project" value="UniProtKB-KW"/>
</dbReference>
<dbReference type="PANTHER" id="PTHR43046:SF16">
    <property type="entry name" value="ADP-RIBOSE PYROPHOSPHATASE YJHB-RELATED"/>
    <property type="match status" value="1"/>
</dbReference>
<dbReference type="InterPro" id="IPR015797">
    <property type="entry name" value="NUDIX_hydrolase-like_dom_sf"/>
</dbReference>
<protein>
    <submittedName>
        <fullName evidence="6">NUDIX hydrolase</fullName>
    </submittedName>
</protein>
<dbReference type="AlphaFoldDB" id="A0A9X7PFF5"/>
<dbReference type="Gene3D" id="3.90.79.10">
    <property type="entry name" value="Nucleoside Triphosphate Pyrophosphohydrolase"/>
    <property type="match status" value="1"/>
</dbReference>
<dbReference type="PRINTS" id="PR00502">
    <property type="entry name" value="NUDIXFAMILY"/>
</dbReference>
<reference evidence="6 7" key="1">
    <citation type="submission" date="2018-03" db="EMBL/GenBank/DDBJ databases">
        <title>Chitinolytic properties of Streptosporangium nondiastaticum TBG75A20.</title>
        <authorList>
            <person name="Gayathri V."/>
            <person name="Shiburaj S."/>
        </authorList>
    </citation>
    <scope>NUCLEOTIDE SEQUENCE [LARGE SCALE GENOMIC DNA]</scope>
    <source>
        <strain evidence="6 7">TBG75A20</strain>
    </source>
</reference>
<evidence type="ECO:0000313" key="7">
    <source>
        <dbReference type="Proteomes" id="UP000242427"/>
    </source>
</evidence>
<dbReference type="PANTHER" id="PTHR43046">
    <property type="entry name" value="GDP-MANNOSE MANNOSYL HYDROLASE"/>
    <property type="match status" value="1"/>
</dbReference>
<comment type="cofactor">
    <cofactor evidence="1">
        <name>Mg(2+)</name>
        <dbReference type="ChEBI" id="CHEBI:18420"/>
    </cofactor>
</comment>
<dbReference type="RefSeq" id="WP_106680296.1">
    <property type="nucleotide sequence ID" value="NZ_PXWG01000096.1"/>
</dbReference>
<dbReference type="InterPro" id="IPR020084">
    <property type="entry name" value="NUDIX_hydrolase_CS"/>
</dbReference>
<proteinExistence type="inferred from homology"/>
<dbReference type="PROSITE" id="PS00893">
    <property type="entry name" value="NUDIX_BOX"/>
    <property type="match status" value="1"/>
</dbReference>
<dbReference type="Pfam" id="PF00293">
    <property type="entry name" value="NUDIX"/>
    <property type="match status" value="1"/>
</dbReference>
<organism evidence="6 7">
    <name type="scientific">Streptosporangium nondiastaticum</name>
    <dbReference type="NCBI Taxonomy" id="35764"/>
    <lineage>
        <taxon>Bacteria</taxon>
        <taxon>Bacillati</taxon>
        <taxon>Actinomycetota</taxon>
        <taxon>Actinomycetes</taxon>
        <taxon>Streptosporangiales</taxon>
        <taxon>Streptosporangiaceae</taxon>
        <taxon>Streptosporangium</taxon>
    </lineage>
</organism>
<dbReference type="OrthoDB" id="9814308at2"/>
<name>A0A9X7PFF5_9ACTN</name>
<evidence type="ECO:0000313" key="6">
    <source>
        <dbReference type="EMBL" id="PSJ25913.1"/>
    </source>
</evidence>
<dbReference type="InterPro" id="IPR000086">
    <property type="entry name" value="NUDIX_hydrolase_dom"/>
</dbReference>
<comment type="similarity">
    <text evidence="2 4">Belongs to the Nudix hydrolase family.</text>
</comment>
<keyword evidence="3 4" id="KW-0378">Hydrolase</keyword>
<gene>
    <name evidence="6" type="ORF">B7P34_25695</name>
</gene>
<comment type="caution">
    <text evidence="6">The sequence shown here is derived from an EMBL/GenBank/DDBJ whole genome shotgun (WGS) entry which is preliminary data.</text>
</comment>
<evidence type="ECO:0000256" key="4">
    <source>
        <dbReference type="RuleBase" id="RU003476"/>
    </source>
</evidence>
<sequence>MSTAAQSRRSAPLHSVSVAGAVVREDGRVLVIRRADNGRWELPGGVLEIAESPAAGARREVLEETGIEVEVQRLTGVYKNMARGIVALVFRCAPVGGSERTSDESVAVSWMAPEEVTAAMTEAYAVRLLDALSDDAPHVRIHDGRRLIPA</sequence>
<dbReference type="Proteomes" id="UP000242427">
    <property type="component" value="Unassembled WGS sequence"/>
</dbReference>
<evidence type="ECO:0000259" key="5">
    <source>
        <dbReference type="PROSITE" id="PS51462"/>
    </source>
</evidence>
<evidence type="ECO:0000256" key="3">
    <source>
        <dbReference type="ARBA" id="ARBA00022801"/>
    </source>
</evidence>
<keyword evidence="7" id="KW-1185">Reference proteome</keyword>
<feature type="domain" description="Nudix hydrolase" evidence="5">
    <location>
        <begin position="12"/>
        <end position="134"/>
    </location>
</feature>